<dbReference type="InterPro" id="IPR036890">
    <property type="entry name" value="HATPase_C_sf"/>
</dbReference>
<protein>
    <recommendedName>
        <fullName evidence="2">histidine kinase</fullName>
        <ecNumber evidence="2">2.7.13.3</ecNumber>
    </recommendedName>
</protein>
<dbReference type="CDD" id="cd00075">
    <property type="entry name" value="HATPase"/>
    <property type="match status" value="1"/>
</dbReference>
<dbReference type="CDD" id="cd00130">
    <property type="entry name" value="PAS"/>
    <property type="match status" value="1"/>
</dbReference>
<keyword evidence="4" id="KW-0808">Transferase</keyword>
<evidence type="ECO:0000256" key="1">
    <source>
        <dbReference type="ARBA" id="ARBA00000085"/>
    </source>
</evidence>
<dbReference type="SMART" id="SM00091">
    <property type="entry name" value="PAS"/>
    <property type="match status" value="1"/>
</dbReference>
<evidence type="ECO:0000256" key="5">
    <source>
        <dbReference type="ARBA" id="ARBA00022777"/>
    </source>
</evidence>
<feature type="domain" description="Histidine kinase" evidence="6">
    <location>
        <begin position="149"/>
        <end position="344"/>
    </location>
</feature>
<dbReference type="EC" id="2.7.13.3" evidence="2"/>
<evidence type="ECO:0000256" key="3">
    <source>
        <dbReference type="ARBA" id="ARBA00022553"/>
    </source>
</evidence>
<keyword evidence="3" id="KW-0597">Phosphoprotein</keyword>
<dbReference type="PROSITE" id="PS50112">
    <property type="entry name" value="PAS"/>
    <property type="match status" value="1"/>
</dbReference>
<name>A0ABD4TKZ8_9EURY</name>
<dbReference type="InterPro" id="IPR035965">
    <property type="entry name" value="PAS-like_dom_sf"/>
</dbReference>
<reference evidence="8 9" key="1">
    <citation type="submission" date="2019-08" db="EMBL/GenBank/DDBJ databases">
        <authorList>
            <person name="Chen S.-C."/>
            <person name="Lai M.-C."/>
            <person name="You Y.-T."/>
        </authorList>
    </citation>
    <scope>NUCLEOTIDE SEQUENCE [LARGE SCALE GENOMIC DNA]</scope>
    <source>
        <strain evidence="8 9">P2F9704a</strain>
    </source>
</reference>
<organism evidence="8 9">
    <name type="scientific">Methanocalculus taiwanensis</name>
    <dbReference type="NCBI Taxonomy" id="106207"/>
    <lineage>
        <taxon>Archaea</taxon>
        <taxon>Methanobacteriati</taxon>
        <taxon>Methanobacteriota</taxon>
        <taxon>Stenosarchaea group</taxon>
        <taxon>Methanomicrobia</taxon>
        <taxon>Methanomicrobiales</taxon>
        <taxon>Methanocalculaceae</taxon>
        <taxon>Methanocalculus</taxon>
    </lineage>
</organism>
<dbReference type="PRINTS" id="PR00344">
    <property type="entry name" value="BCTRLSENSOR"/>
</dbReference>
<dbReference type="SMART" id="SM00387">
    <property type="entry name" value="HATPase_c"/>
    <property type="match status" value="1"/>
</dbReference>
<evidence type="ECO:0000313" key="8">
    <source>
        <dbReference type="EMBL" id="MCQ1539578.1"/>
    </source>
</evidence>
<dbReference type="InterPro" id="IPR003594">
    <property type="entry name" value="HATPase_dom"/>
</dbReference>
<dbReference type="GO" id="GO:0004673">
    <property type="term" value="F:protein histidine kinase activity"/>
    <property type="evidence" value="ECO:0007669"/>
    <property type="project" value="UniProtKB-EC"/>
</dbReference>
<evidence type="ECO:0000259" key="7">
    <source>
        <dbReference type="PROSITE" id="PS50112"/>
    </source>
</evidence>
<comment type="caution">
    <text evidence="8">The sequence shown here is derived from an EMBL/GenBank/DDBJ whole genome shotgun (WGS) entry which is preliminary data.</text>
</comment>
<dbReference type="InterPro" id="IPR005467">
    <property type="entry name" value="His_kinase_dom"/>
</dbReference>
<dbReference type="RefSeq" id="WP_255333549.1">
    <property type="nucleotide sequence ID" value="NZ_VOTZ01000043.1"/>
</dbReference>
<gene>
    <name evidence="8" type="ORF">FTO68_11395</name>
</gene>
<dbReference type="Pfam" id="PF02518">
    <property type="entry name" value="HATPase_c"/>
    <property type="match status" value="1"/>
</dbReference>
<dbReference type="InterPro" id="IPR013655">
    <property type="entry name" value="PAS_fold_3"/>
</dbReference>
<dbReference type="PANTHER" id="PTHR43304:SF1">
    <property type="entry name" value="PAC DOMAIN-CONTAINING PROTEIN"/>
    <property type="match status" value="1"/>
</dbReference>
<proteinExistence type="predicted"/>
<dbReference type="PROSITE" id="PS50109">
    <property type="entry name" value="HIS_KIN"/>
    <property type="match status" value="1"/>
</dbReference>
<dbReference type="InterPro" id="IPR052162">
    <property type="entry name" value="Sensor_kinase/Photoreceptor"/>
</dbReference>
<evidence type="ECO:0000259" key="6">
    <source>
        <dbReference type="PROSITE" id="PS50109"/>
    </source>
</evidence>
<dbReference type="Gene3D" id="3.30.450.20">
    <property type="entry name" value="PAS domain"/>
    <property type="match status" value="1"/>
</dbReference>
<dbReference type="SUPFAM" id="SSF55874">
    <property type="entry name" value="ATPase domain of HSP90 chaperone/DNA topoisomerase II/histidine kinase"/>
    <property type="match status" value="1"/>
</dbReference>
<dbReference type="InterPro" id="IPR000014">
    <property type="entry name" value="PAS"/>
</dbReference>
<dbReference type="Gene3D" id="3.30.565.10">
    <property type="entry name" value="Histidine kinase-like ATPase, C-terminal domain"/>
    <property type="match status" value="1"/>
</dbReference>
<dbReference type="AlphaFoldDB" id="A0ABD4TKZ8"/>
<accession>A0ABD4TKZ8</accession>
<keyword evidence="9" id="KW-1185">Reference proteome</keyword>
<evidence type="ECO:0000313" key="9">
    <source>
        <dbReference type="Proteomes" id="UP001524383"/>
    </source>
</evidence>
<dbReference type="PANTHER" id="PTHR43304">
    <property type="entry name" value="PHYTOCHROME-LIKE PROTEIN CPH1"/>
    <property type="match status" value="1"/>
</dbReference>
<dbReference type="EMBL" id="VOTZ01000043">
    <property type="protein sequence ID" value="MCQ1539578.1"/>
    <property type="molecule type" value="Genomic_DNA"/>
</dbReference>
<comment type="catalytic activity">
    <reaction evidence="1">
        <text>ATP + protein L-histidine = ADP + protein N-phospho-L-histidine.</text>
        <dbReference type="EC" id="2.7.13.3"/>
    </reaction>
</comment>
<evidence type="ECO:0000256" key="4">
    <source>
        <dbReference type="ARBA" id="ARBA00022679"/>
    </source>
</evidence>
<feature type="domain" description="PAS" evidence="7">
    <location>
        <begin position="9"/>
        <end position="81"/>
    </location>
</feature>
<keyword evidence="5" id="KW-0418">Kinase</keyword>
<evidence type="ECO:0000256" key="2">
    <source>
        <dbReference type="ARBA" id="ARBA00012438"/>
    </source>
</evidence>
<dbReference type="NCBIfam" id="TIGR00229">
    <property type="entry name" value="sensory_box"/>
    <property type="match status" value="1"/>
</dbReference>
<sequence length="348" mass="39182">MDGKKGDTGETHIETALAAGSLAWWIWDVETGHVDYSPEKATMLGYDPSDFPNTVYEITDLIHPDDHENTMDAMRDHLTGKKPMYEAEYRIKTSDGGYLWYYDRGMATRWNPDGSPATLTGIVINFDPWKKAEEAIRLANTKLNLLSSITRHDILNSVTALLGYLSFAMEEATPATEELIQKSLAQAKTIQRQIEFTRDYQNIGITEPRWYRIRDLVENASSQLNLAGISIEIQVQDIECYADPLIERVFYNLIENAIRHGGKITHITFSSRTEEGGIAILCEDNGSGVPEDKKKAIFVRGYYTNTGFGLFLSREILSITGMSITEEGVPRKGARFAIHIPKGSYRQV</sequence>
<dbReference type="Proteomes" id="UP001524383">
    <property type="component" value="Unassembled WGS sequence"/>
</dbReference>
<dbReference type="SUPFAM" id="SSF55785">
    <property type="entry name" value="PYP-like sensor domain (PAS domain)"/>
    <property type="match status" value="1"/>
</dbReference>
<dbReference type="Pfam" id="PF08447">
    <property type="entry name" value="PAS_3"/>
    <property type="match status" value="1"/>
</dbReference>
<dbReference type="InterPro" id="IPR004358">
    <property type="entry name" value="Sig_transdc_His_kin-like_C"/>
</dbReference>